<keyword evidence="3" id="KW-1185">Reference proteome</keyword>
<dbReference type="SUPFAM" id="SSF56801">
    <property type="entry name" value="Acetyl-CoA synthetase-like"/>
    <property type="match status" value="1"/>
</dbReference>
<dbReference type="Pfam" id="PF01553">
    <property type="entry name" value="Acyltransferase"/>
    <property type="match status" value="1"/>
</dbReference>
<dbReference type="PROSITE" id="PS00455">
    <property type="entry name" value="AMP_BINDING"/>
    <property type="match status" value="1"/>
</dbReference>
<dbReference type="Gene3D" id="3.30.300.30">
    <property type="match status" value="1"/>
</dbReference>
<feature type="domain" description="Phospholipid/glycerol acyltransferase" evidence="1">
    <location>
        <begin position="58"/>
        <end position="171"/>
    </location>
</feature>
<dbReference type="Pfam" id="PF00501">
    <property type="entry name" value="AMP-binding"/>
    <property type="match status" value="1"/>
</dbReference>
<dbReference type="SMART" id="SM00563">
    <property type="entry name" value="PlsC"/>
    <property type="match status" value="1"/>
</dbReference>
<organism evidence="2 3">
    <name type="scientific">Rubripirellula lacrimiformis</name>
    <dbReference type="NCBI Taxonomy" id="1930273"/>
    <lineage>
        <taxon>Bacteria</taxon>
        <taxon>Pseudomonadati</taxon>
        <taxon>Planctomycetota</taxon>
        <taxon>Planctomycetia</taxon>
        <taxon>Pirellulales</taxon>
        <taxon>Pirellulaceae</taxon>
        <taxon>Rubripirellula</taxon>
    </lineage>
</organism>
<dbReference type="RefSeq" id="WP_246145865.1">
    <property type="nucleotide sequence ID" value="NZ_CP036525.1"/>
</dbReference>
<protein>
    <submittedName>
        <fullName evidence="2">Bifunctional protein Aas</fullName>
    </submittedName>
</protein>
<dbReference type="InterPro" id="IPR000873">
    <property type="entry name" value="AMP-dep_synth/lig_dom"/>
</dbReference>
<dbReference type="EMBL" id="CP036525">
    <property type="protein sequence ID" value="QDT05261.1"/>
    <property type="molecule type" value="Genomic_DNA"/>
</dbReference>
<dbReference type="KEGG" id="rlc:K227x_36610"/>
<proteinExistence type="predicted"/>
<evidence type="ECO:0000259" key="1">
    <source>
        <dbReference type="SMART" id="SM00563"/>
    </source>
</evidence>
<dbReference type="InterPro" id="IPR050237">
    <property type="entry name" value="ATP-dep_AMP-bd_enzyme"/>
</dbReference>
<gene>
    <name evidence="2" type="primary">aas_2</name>
    <name evidence="2" type="ORF">K227x_36610</name>
</gene>
<reference evidence="2 3" key="1">
    <citation type="submission" date="2019-02" db="EMBL/GenBank/DDBJ databases">
        <title>Deep-cultivation of Planctomycetes and their phenomic and genomic characterization uncovers novel biology.</title>
        <authorList>
            <person name="Wiegand S."/>
            <person name="Jogler M."/>
            <person name="Boedeker C."/>
            <person name="Pinto D."/>
            <person name="Vollmers J."/>
            <person name="Rivas-Marin E."/>
            <person name="Kohn T."/>
            <person name="Peeters S.H."/>
            <person name="Heuer A."/>
            <person name="Rast P."/>
            <person name="Oberbeckmann S."/>
            <person name="Bunk B."/>
            <person name="Jeske O."/>
            <person name="Meyerdierks A."/>
            <person name="Storesund J.E."/>
            <person name="Kallscheuer N."/>
            <person name="Luecker S."/>
            <person name="Lage O.M."/>
            <person name="Pohl T."/>
            <person name="Merkel B.J."/>
            <person name="Hornburger P."/>
            <person name="Mueller R.-W."/>
            <person name="Bruemmer F."/>
            <person name="Labrenz M."/>
            <person name="Spormann A.M."/>
            <person name="Op den Camp H."/>
            <person name="Overmann J."/>
            <person name="Amann R."/>
            <person name="Jetten M.S.M."/>
            <person name="Mascher T."/>
            <person name="Medema M.H."/>
            <person name="Devos D.P."/>
            <person name="Kaster A.-K."/>
            <person name="Ovreas L."/>
            <person name="Rohde M."/>
            <person name="Galperin M.Y."/>
            <person name="Jogler C."/>
        </authorList>
    </citation>
    <scope>NUCLEOTIDE SEQUENCE [LARGE SCALE GENOMIC DNA]</scope>
    <source>
        <strain evidence="2 3">K22_7</strain>
    </source>
</reference>
<sequence length="764" mass="83698">MNGWQIALAVLAAVLVALLVMAIVSPRRFVRLPFRILLPILYRKRVIGLDNLPREGGCVVISNHLSWIDGILILWMLPRNVRFVVDGGNFTHPIAKYLGDAFDTIFMTGNPKSIGRALRAGRKALNDGDVVGIFPEGTLSRTGQLQAFKAGVTKILKGTEAPIVPMWMEGMWGSIFSFSGGKFFFKWPKQFRRTLTLYIGEPLPTKTPLEIARTRVQSLGARANIDQRKHYPILAKRMIRVWRRRGSELQAADSLGTEASGRDMLIRTLALRRTLAREVFSKDEQYVGVLLPPSVGGVVVNVALAMDRRISANLNYTVSSDVVNHCIREVGIKHVLTSERFMSKLDLDIDAEVVLLDSLAKKVTKMDKAIAFIQATLVPAWILDHVLGLSKIDGDDLLTIIFTSGSTGMPKGVLLSNANISHNVDAIERAVKLDTSDTVLGVLPFFHSFGYSVTLWAAMALGPRGIYHFNPLDSKQVGKLSEKYGVTVLLATPTFLRGYLRRVKPEQFAKLDAVVVGAEKMPKELFDGFEKQFGVRPVEGYGATELSPLVSVNIPPSRSSAVYQADRVEGSVGRPLPGIATRVLSPETGEEMLAGEDGMLMVTGPNVMKGYANQAEMTGKAIQDGWYVTGDIANVDDQGFIHITGRLSRFSKIGGEMVPHVRIEEELAKLFSEGDDDDQLRCCVTAVPDPKKGERLIVLHLASEKDIDTIRKGLSEAGLPNLFIPSRDGFQEVDAIPMLGTGKLDLKGAKEKAADLTQSPSSTA</sequence>
<dbReference type="InterPro" id="IPR045851">
    <property type="entry name" value="AMP-bd_C_sf"/>
</dbReference>
<name>A0A517NDQ3_9BACT</name>
<dbReference type="InterPro" id="IPR002123">
    <property type="entry name" value="Plipid/glycerol_acylTrfase"/>
</dbReference>
<evidence type="ECO:0000313" key="2">
    <source>
        <dbReference type="EMBL" id="QDT05261.1"/>
    </source>
</evidence>
<dbReference type="PANTHER" id="PTHR43767">
    <property type="entry name" value="LONG-CHAIN-FATTY-ACID--COA LIGASE"/>
    <property type="match status" value="1"/>
</dbReference>
<dbReference type="AlphaFoldDB" id="A0A517NDQ3"/>
<dbReference type="InterPro" id="IPR020845">
    <property type="entry name" value="AMP-binding_CS"/>
</dbReference>
<dbReference type="SUPFAM" id="SSF69593">
    <property type="entry name" value="Glycerol-3-phosphate (1)-acyltransferase"/>
    <property type="match status" value="1"/>
</dbReference>
<dbReference type="Proteomes" id="UP000318538">
    <property type="component" value="Chromosome"/>
</dbReference>
<dbReference type="InterPro" id="IPR042099">
    <property type="entry name" value="ANL_N_sf"/>
</dbReference>
<dbReference type="Gene3D" id="3.40.50.12780">
    <property type="entry name" value="N-terminal domain of ligase-like"/>
    <property type="match status" value="1"/>
</dbReference>
<dbReference type="CDD" id="cd07989">
    <property type="entry name" value="LPLAT_AGPAT-like"/>
    <property type="match status" value="1"/>
</dbReference>
<evidence type="ECO:0000313" key="3">
    <source>
        <dbReference type="Proteomes" id="UP000318538"/>
    </source>
</evidence>
<accession>A0A517NDQ3</accession>
<dbReference type="PANTHER" id="PTHR43767:SF10">
    <property type="entry name" value="SURFACTIN SYNTHASE SUBUNIT 1"/>
    <property type="match status" value="1"/>
</dbReference>
<dbReference type="GO" id="GO:0016746">
    <property type="term" value="F:acyltransferase activity"/>
    <property type="evidence" value="ECO:0007669"/>
    <property type="project" value="InterPro"/>
</dbReference>